<accession>A0AAV4W667</accession>
<dbReference type="EMBL" id="BPLQ01014061">
    <property type="protein sequence ID" value="GIY76920.1"/>
    <property type="molecule type" value="Genomic_DNA"/>
</dbReference>
<gene>
    <name evidence="1" type="ORF">CDAR_104871</name>
</gene>
<dbReference type="Proteomes" id="UP001054837">
    <property type="component" value="Unassembled WGS sequence"/>
</dbReference>
<evidence type="ECO:0000313" key="2">
    <source>
        <dbReference type="Proteomes" id="UP001054837"/>
    </source>
</evidence>
<dbReference type="AlphaFoldDB" id="A0AAV4W667"/>
<keyword evidence="2" id="KW-1185">Reference proteome</keyword>
<comment type="caution">
    <text evidence="1">The sequence shown here is derived from an EMBL/GenBank/DDBJ whole genome shotgun (WGS) entry which is preliminary data.</text>
</comment>
<name>A0AAV4W667_9ARAC</name>
<reference evidence="1 2" key="1">
    <citation type="submission" date="2021-06" db="EMBL/GenBank/DDBJ databases">
        <title>Caerostris darwini draft genome.</title>
        <authorList>
            <person name="Kono N."/>
            <person name="Arakawa K."/>
        </authorList>
    </citation>
    <scope>NUCLEOTIDE SEQUENCE [LARGE SCALE GENOMIC DNA]</scope>
</reference>
<proteinExistence type="predicted"/>
<evidence type="ECO:0000313" key="1">
    <source>
        <dbReference type="EMBL" id="GIY76920.1"/>
    </source>
</evidence>
<organism evidence="1 2">
    <name type="scientific">Caerostris darwini</name>
    <dbReference type="NCBI Taxonomy" id="1538125"/>
    <lineage>
        <taxon>Eukaryota</taxon>
        <taxon>Metazoa</taxon>
        <taxon>Ecdysozoa</taxon>
        <taxon>Arthropoda</taxon>
        <taxon>Chelicerata</taxon>
        <taxon>Arachnida</taxon>
        <taxon>Araneae</taxon>
        <taxon>Araneomorphae</taxon>
        <taxon>Entelegynae</taxon>
        <taxon>Araneoidea</taxon>
        <taxon>Araneidae</taxon>
        <taxon>Caerostris</taxon>
    </lineage>
</organism>
<protein>
    <submittedName>
        <fullName evidence="1">Uncharacterized protein</fullName>
    </submittedName>
</protein>
<sequence>MPTSGKEFGSISQICFQIVRKETYTFPSPVAKHSLNLQNKTIRKRTLSRNFLQRSTTLLDGPLKRRNQPSRAI</sequence>